<evidence type="ECO:0000313" key="3">
    <source>
        <dbReference type="Proteomes" id="UP000295388"/>
    </source>
</evidence>
<dbReference type="OrthoDB" id="123178at2"/>
<keyword evidence="3" id="KW-1185">Reference proteome</keyword>
<accession>A0A4R6JHP2</accession>
<comment type="caution">
    <text evidence="2">The sequence shown here is derived from an EMBL/GenBank/DDBJ whole genome shotgun (WGS) entry which is preliminary data.</text>
</comment>
<dbReference type="EMBL" id="SNWQ01000023">
    <property type="protein sequence ID" value="TDO35242.1"/>
    <property type="molecule type" value="Genomic_DNA"/>
</dbReference>
<sequence length="199" mass="21740">MTTHDTDPVNERRTDTSADDRTDFDSTEGDRADLDGSDVDRTDTDADNTDADRQAGGLDSDEGTADATRADTGVPDSTVAGSMGTSSTDADDTARGDQSVGGMDSGRDLSADEHLVPQQEAVDFKARWEVIQQGFVDDPRNSVTEADKLVDDVLKRLAASFDEQHQELEKQWSDGEPSTEDLRSALQKYRSFFQRLLTL</sequence>
<dbReference type="RefSeq" id="WP_133804534.1">
    <property type="nucleotide sequence ID" value="NZ_SNWQ01000023.1"/>
</dbReference>
<evidence type="ECO:0000313" key="2">
    <source>
        <dbReference type="EMBL" id="TDO35242.1"/>
    </source>
</evidence>
<proteinExistence type="predicted"/>
<protein>
    <submittedName>
        <fullName evidence="2">Uncharacterized protein</fullName>
    </submittedName>
</protein>
<feature type="compositionally biased region" description="Basic and acidic residues" evidence="1">
    <location>
        <begin position="1"/>
        <end position="44"/>
    </location>
</feature>
<gene>
    <name evidence="2" type="ORF">EV643_12348</name>
</gene>
<dbReference type="Proteomes" id="UP000295388">
    <property type="component" value="Unassembled WGS sequence"/>
</dbReference>
<organism evidence="2 3">
    <name type="scientific">Kribbella caucasensis</name>
    <dbReference type="NCBI Taxonomy" id="2512215"/>
    <lineage>
        <taxon>Bacteria</taxon>
        <taxon>Bacillati</taxon>
        <taxon>Actinomycetota</taxon>
        <taxon>Actinomycetes</taxon>
        <taxon>Propionibacteriales</taxon>
        <taxon>Kribbellaceae</taxon>
        <taxon>Kribbella</taxon>
    </lineage>
</organism>
<feature type="compositionally biased region" description="Polar residues" evidence="1">
    <location>
        <begin position="79"/>
        <end position="88"/>
    </location>
</feature>
<dbReference type="AlphaFoldDB" id="A0A4R6JHP2"/>
<feature type="region of interest" description="Disordered" evidence="1">
    <location>
        <begin position="1"/>
        <end position="109"/>
    </location>
</feature>
<reference evidence="2 3" key="1">
    <citation type="submission" date="2019-03" db="EMBL/GenBank/DDBJ databases">
        <title>Genomic Encyclopedia of Type Strains, Phase III (KMG-III): the genomes of soil and plant-associated and newly described type strains.</title>
        <authorList>
            <person name="Whitman W."/>
        </authorList>
    </citation>
    <scope>NUCLEOTIDE SEQUENCE [LARGE SCALE GENOMIC DNA]</scope>
    <source>
        <strain evidence="2 3">VKM Ac-2527</strain>
    </source>
</reference>
<name>A0A4R6JHP2_9ACTN</name>
<evidence type="ECO:0000256" key="1">
    <source>
        <dbReference type="SAM" id="MobiDB-lite"/>
    </source>
</evidence>